<evidence type="ECO:0000256" key="4">
    <source>
        <dbReference type="RuleBase" id="RU003910"/>
    </source>
</evidence>
<evidence type="ECO:0000256" key="2">
    <source>
        <dbReference type="ARBA" id="ARBA00022980"/>
    </source>
</evidence>
<dbReference type="InterPro" id="IPR036870">
    <property type="entry name" value="Ribosomal_bS18_sf"/>
</dbReference>
<sequence length="186" mass="21168">MASRTLLPRAKFLGCVAVSQLNSLLSSRIFGSSFIKTASYVTCSKNRASTNDPRAVTGKTSWVQNGVRNFSLQNWLGINASKLTVENVKEYDENVGCPICRRNITFNYKDVLFLSQFMSTKGYMLNRRVTGVCRKQQRKLEKAVKISQRLGVLPKLAPAMREEAEIQKQKQREMMALRKARKQIKQ</sequence>
<evidence type="ECO:0000256" key="1">
    <source>
        <dbReference type="ARBA" id="ARBA00005589"/>
    </source>
</evidence>
<dbReference type="Proteomes" id="UP001163046">
    <property type="component" value="Unassembled WGS sequence"/>
</dbReference>
<dbReference type="PANTHER" id="PTHR13479:SF40">
    <property type="entry name" value="SMALL RIBOSOMAL SUBUNIT PROTEIN BS18M"/>
    <property type="match status" value="1"/>
</dbReference>
<keyword evidence="2 4" id="KW-0689">Ribosomal protein</keyword>
<keyword evidence="3 4" id="KW-0687">Ribonucleoprotein</keyword>
<evidence type="ECO:0008006" key="7">
    <source>
        <dbReference type="Google" id="ProtNLM"/>
    </source>
</evidence>
<dbReference type="AlphaFoldDB" id="A0A9W9YV76"/>
<dbReference type="GO" id="GO:0005763">
    <property type="term" value="C:mitochondrial small ribosomal subunit"/>
    <property type="evidence" value="ECO:0007669"/>
    <property type="project" value="TreeGrafter"/>
</dbReference>
<accession>A0A9W9YV76</accession>
<evidence type="ECO:0000256" key="3">
    <source>
        <dbReference type="ARBA" id="ARBA00023274"/>
    </source>
</evidence>
<dbReference type="PRINTS" id="PR00974">
    <property type="entry name" value="RIBOSOMALS18"/>
</dbReference>
<name>A0A9W9YV76_9CNID</name>
<dbReference type="GO" id="GO:0032543">
    <property type="term" value="P:mitochondrial translation"/>
    <property type="evidence" value="ECO:0007669"/>
    <property type="project" value="TreeGrafter"/>
</dbReference>
<gene>
    <name evidence="5" type="ORF">OS493_005408</name>
</gene>
<dbReference type="SUPFAM" id="SSF46911">
    <property type="entry name" value="Ribosomal protein S18"/>
    <property type="match status" value="1"/>
</dbReference>
<protein>
    <recommendedName>
        <fullName evidence="7">Ribosomal protein S18</fullName>
    </recommendedName>
</protein>
<dbReference type="EMBL" id="MU827303">
    <property type="protein sequence ID" value="KAJ7365304.1"/>
    <property type="molecule type" value="Genomic_DNA"/>
</dbReference>
<reference evidence="5" key="1">
    <citation type="submission" date="2023-01" db="EMBL/GenBank/DDBJ databases">
        <title>Genome assembly of the deep-sea coral Lophelia pertusa.</title>
        <authorList>
            <person name="Herrera S."/>
            <person name="Cordes E."/>
        </authorList>
    </citation>
    <scope>NUCLEOTIDE SEQUENCE</scope>
    <source>
        <strain evidence="5">USNM1676648</strain>
        <tissue evidence="5">Polyp</tissue>
    </source>
</reference>
<dbReference type="InterPro" id="IPR001648">
    <property type="entry name" value="Ribosomal_bS18"/>
</dbReference>
<dbReference type="GO" id="GO:0003735">
    <property type="term" value="F:structural constituent of ribosome"/>
    <property type="evidence" value="ECO:0007669"/>
    <property type="project" value="InterPro"/>
</dbReference>
<comment type="similarity">
    <text evidence="1 4">Belongs to the bacterial ribosomal protein bS18 family.</text>
</comment>
<dbReference type="Gene3D" id="4.10.640.10">
    <property type="entry name" value="Ribosomal protein S18"/>
    <property type="match status" value="1"/>
</dbReference>
<evidence type="ECO:0000313" key="5">
    <source>
        <dbReference type="EMBL" id="KAJ7365304.1"/>
    </source>
</evidence>
<comment type="caution">
    <text evidence="5">The sequence shown here is derived from an EMBL/GenBank/DDBJ whole genome shotgun (WGS) entry which is preliminary data.</text>
</comment>
<organism evidence="5 6">
    <name type="scientific">Desmophyllum pertusum</name>
    <dbReference type="NCBI Taxonomy" id="174260"/>
    <lineage>
        <taxon>Eukaryota</taxon>
        <taxon>Metazoa</taxon>
        <taxon>Cnidaria</taxon>
        <taxon>Anthozoa</taxon>
        <taxon>Hexacorallia</taxon>
        <taxon>Scleractinia</taxon>
        <taxon>Caryophylliina</taxon>
        <taxon>Caryophylliidae</taxon>
        <taxon>Desmophyllum</taxon>
    </lineage>
</organism>
<dbReference type="NCBIfam" id="TIGR00165">
    <property type="entry name" value="S18"/>
    <property type="match status" value="1"/>
</dbReference>
<dbReference type="Pfam" id="PF01084">
    <property type="entry name" value="Ribosomal_S18"/>
    <property type="match status" value="1"/>
</dbReference>
<keyword evidence="6" id="KW-1185">Reference proteome</keyword>
<proteinExistence type="inferred from homology"/>
<evidence type="ECO:0000313" key="6">
    <source>
        <dbReference type="Proteomes" id="UP001163046"/>
    </source>
</evidence>
<dbReference type="OrthoDB" id="10054543at2759"/>
<dbReference type="GO" id="GO:0070181">
    <property type="term" value="F:small ribosomal subunit rRNA binding"/>
    <property type="evidence" value="ECO:0007669"/>
    <property type="project" value="TreeGrafter"/>
</dbReference>
<dbReference type="PANTHER" id="PTHR13479">
    <property type="entry name" value="30S RIBOSOMAL PROTEIN S18"/>
    <property type="match status" value="1"/>
</dbReference>